<proteinExistence type="predicted"/>
<sequence length="337" mass="37520">FGECFGVQFEHLNTKASEDFEINKIQMADTLQSVMSLFDSMDGLADYLADRLLGIADSIPENNSLTKGFELNPFDDETFYDYKNYPANLYLEPGEKVPNRAAFGNFGSWLNSYCQEKYGRPLALVCSADLAGSTNIAGFSKGWNNNPDFGMYHRERNPKGTLLPQGITEFANAGLMTGISTVNFAKDPYKEFNGYITSCSTYGSFSYLKYGAYRLFSQIAQDSQLKVGKTIWVAGHSGPETAEDFRTHFGIFAPGVTQLFPEGKILNLHPWEYNEVPVMLGAALAEDVPIIALHLTRPSIEIPHRKNLGMPSHFEAAKGAYVIKDYNDDREKEGVVL</sequence>
<feature type="non-terminal residue" evidence="2">
    <location>
        <position position="1"/>
    </location>
</feature>
<dbReference type="InterPro" id="IPR005475">
    <property type="entry name" value="Transketolase-like_Pyr-bd"/>
</dbReference>
<dbReference type="EMBL" id="UINC01111168">
    <property type="protein sequence ID" value="SVC79177.1"/>
    <property type="molecule type" value="Genomic_DNA"/>
</dbReference>
<feature type="domain" description="Transketolase-like pyrimidine-binding" evidence="1">
    <location>
        <begin position="121"/>
        <end position="293"/>
    </location>
</feature>
<evidence type="ECO:0000259" key="1">
    <source>
        <dbReference type="Pfam" id="PF02779"/>
    </source>
</evidence>
<dbReference type="Gene3D" id="3.40.50.970">
    <property type="match status" value="1"/>
</dbReference>
<feature type="non-terminal residue" evidence="2">
    <location>
        <position position="337"/>
    </location>
</feature>
<protein>
    <recommendedName>
        <fullName evidence="1">Transketolase-like pyrimidine-binding domain-containing protein</fullName>
    </recommendedName>
</protein>
<dbReference type="Pfam" id="PF02779">
    <property type="entry name" value="Transket_pyr"/>
    <property type="match status" value="1"/>
</dbReference>
<gene>
    <name evidence="2" type="ORF">METZ01_LOCUS332031</name>
</gene>
<name>A0A382Q275_9ZZZZ</name>
<dbReference type="InterPro" id="IPR029061">
    <property type="entry name" value="THDP-binding"/>
</dbReference>
<dbReference type="AlphaFoldDB" id="A0A382Q275"/>
<dbReference type="SUPFAM" id="SSF52518">
    <property type="entry name" value="Thiamin diphosphate-binding fold (THDP-binding)"/>
    <property type="match status" value="1"/>
</dbReference>
<organism evidence="2">
    <name type="scientific">marine metagenome</name>
    <dbReference type="NCBI Taxonomy" id="408172"/>
    <lineage>
        <taxon>unclassified sequences</taxon>
        <taxon>metagenomes</taxon>
        <taxon>ecological metagenomes</taxon>
    </lineage>
</organism>
<reference evidence="2" key="1">
    <citation type="submission" date="2018-05" db="EMBL/GenBank/DDBJ databases">
        <authorList>
            <person name="Lanie J.A."/>
            <person name="Ng W.-L."/>
            <person name="Kazmierczak K.M."/>
            <person name="Andrzejewski T.M."/>
            <person name="Davidsen T.M."/>
            <person name="Wayne K.J."/>
            <person name="Tettelin H."/>
            <person name="Glass J.I."/>
            <person name="Rusch D."/>
            <person name="Podicherti R."/>
            <person name="Tsui H.-C.T."/>
            <person name="Winkler M.E."/>
        </authorList>
    </citation>
    <scope>NUCLEOTIDE SEQUENCE</scope>
</reference>
<evidence type="ECO:0000313" key="2">
    <source>
        <dbReference type="EMBL" id="SVC79177.1"/>
    </source>
</evidence>
<accession>A0A382Q275</accession>